<keyword evidence="1" id="KW-0378">Hydrolase</keyword>
<reference evidence="1 2" key="1">
    <citation type="submission" date="2019-04" db="EMBL/GenBank/DDBJ databases">
        <title>Thalassotalea guangxiensis sp. nov., isolated from sediment of the coastal wetland.</title>
        <authorList>
            <person name="Zheng S."/>
            <person name="Zhang D."/>
        </authorList>
    </citation>
    <scope>NUCLEOTIDE SEQUENCE [LARGE SCALE GENOMIC DNA]</scope>
    <source>
        <strain evidence="1 2">ZS-4</strain>
    </source>
</reference>
<dbReference type="InterPro" id="IPR010247">
    <property type="entry name" value="HutG_amidohyd"/>
</dbReference>
<name>A0A4U1B7X5_9GAMM</name>
<dbReference type="Pfam" id="PF05013">
    <property type="entry name" value="FGase"/>
    <property type="match status" value="1"/>
</dbReference>
<evidence type="ECO:0000313" key="1">
    <source>
        <dbReference type="EMBL" id="TKB46609.1"/>
    </source>
</evidence>
<dbReference type="SUPFAM" id="SSF53187">
    <property type="entry name" value="Zn-dependent exopeptidases"/>
    <property type="match status" value="1"/>
</dbReference>
<dbReference type="GO" id="GO:0050129">
    <property type="term" value="F:N-formylglutamate deformylase activity"/>
    <property type="evidence" value="ECO:0007669"/>
    <property type="project" value="UniProtKB-EC"/>
</dbReference>
<evidence type="ECO:0000313" key="2">
    <source>
        <dbReference type="Proteomes" id="UP000307999"/>
    </source>
</evidence>
<proteinExistence type="predicted"/>
<dbReference type="OrthoDB" id="8716700at2"/>
<comment type="caution">
    <text evidence="1">The sequence shown here is derived from an EMBL/GenBank/DDBJ whole genome shotgun (WGS) entry which is preliminary data.</text>
</comment>
<dbReference type="Proteomes" id="UP000307999">
    <property type="component" value="Unassembled WGS sequence"/>
</dbReference>
<dbReference type="InterPro" id="IPR007709">
    <property type="entry name" value="N-FG_amidohydro"/>
</dbReference>
<sequence length="288" mass="32414">MKDAIFQLHKGSVPLLISMPHNGVDIPEGIRNTMTDAGLSVADTDWYLDRLYAFARELGAYIIVPKYSRYVIDLNRSPDGENLYPGADSTELCPTSNFQRQPLYKVGLAPDEQEIQHRVTTYWQPYHQAVIDTLDVIREHHGCALLLEAHSICSQVPRFFEGQLPDFNFGTNQGQSCSQALHQLLEQLSFAPYSQVIDGRFKGGYITRAYANLEQYIETLQLELSQRTYMDEVLPGESSVTSGQDPLQVSQYNPEKAAQVMPQLQHLVVSLIDYVSQKSENLASNGRA</sequence>
<accession>A0A4U1B7X5</accession>
<dbReference type="RefSeq" id="WP_136734676.1">
    <property type="nucleotide sequence ID" value="NZ_SWDB01000007.1"/>
</dbReference>
<dbReference type="AlphaFoldDB" id="A0A4U1B7X5"/>
<dbReference type="EC" id="3.5.1.68" evidence="1"/>
<dbReference type="NCBIfam" id="TIGR02017">
    <property type="entry name" value="hutG_amidohyd"/>
    <property type="match status" value="1"/>
</dbReference>
<keyword evidence="2" id="KW-1185">Reference proteome</keyword>
<dbReference type="EMBL" id="SWDB01000007">
    <property type="protein sequence ID" value="TKB46609.1"/>
    <property type="molecule type" value="Genomic_DNA"/>
</dbReference>
<dbReference type="Gene3D" id="3.40.630.40">
    <property type="entry name" value="Zn-dependent exopeptidases"/>
    <property type="match status" value="1"/>
</dbReference>
<protein>
    <submittedName>
        <fullName evidence="1">N-formylglutamate deformylase</fullName>
        <ecNumber evidence="1">3.5.1.68</ecNumber>
    </submittedName>
</protein>
<gene>
    <name evidence="1" type="primary">hutG</name>
    <name evidence="1" type="ORF">E8M12_03375</name>
</gene>
<organism evidence="1 2">
    <name type="scientific">Thalassotalea mangrovi</name>
    <dbReference type="NCBI Taxonomy" id="2572245"/>
    <lineage>
        <taxon>Bacteria</taxon>
        <taxon>Pseudomonadati</taxon>
        <taxon>Pseudomonadota</taxon>
        <taxon>Gammaproteobacteria</taxon>
        <taxon>Alteromonadales</taxon>
        <taxon>Colwelliaceae</taxon>
        <taxon>Thalassotalea</taxon>
    </lineage>
</organism>